<dbReference type="EnsemblMetazoa" id="PPA37096.1">
    <property type="protein sequence ID" value="PPA37096.1"/>
    <property type="gene ID" value="WBGene00275465"/>
</dbReference>
<keyword evidence="3" id="KW-1185">Reference proteome</keyword>
<evidence type="ECO:0000313" key="3">
    <source>
        <dbReference type="Proteomes" id="UP000005239"/>
    </source>
</evidence>
<sequence length="228" mass="24302">MGSKRSKRSRRDKRNSQRAPSAEAVTAGVVMKLEQYDSADAVSVDESDTIIDGVVLEDPVVITPPRASCIPVLCRTPGSVVGSGRSYTSIRRVSEERSPIAFKPSRIPRWAAACGTVGLRIRYQRPLLSVSVSDSSVSSDGATSSPAYRSVTVTPAEQTILSHDEDYGAPTSTSSMSSLSSVEDLANYTSEAAAVHVSLGNQNHAIKVEQEIDMAMPTMTLATITVPE</sequence>
<feature type="compositionally biased region" description="Basic residues" evidence="1">
    <location>
        <begin position="1"/>
        <end position="13"/>
    </location>
</feature>
<dbReference type="Proteomes" id="UP000005239">
    <property type="component" value="Unassembled WGS sequence"/>
</dbReference>
<evidence type="ECO:0000256" key="1">
    <source>
        <dbReference type="SAM" id="MobiDB-lite"/>
    </source>
</evidence>
<feature type="region of interest" description="Disordered" evidence="1">
    <location>
        <begin position="1"/>
        <end position="24"/>
    </location>
</feature>
<name>A0A2A6BFK5_PRIPA</name>
<gene>
    <name evidence="2" type="primary">WBGene00275465</name>
</gene>
<organism evidence="2 3">
    <name type="scientific">Pristionchus pacificus</name>
    <name type="common">Parasitic nematode worm</name>
    <dbReference type="NCBI Taxonomy" id="54126"/>
    <lineage>
        <taxon>Eukaryota</taxon>
        <taxon>Metazoa</taxon>
        <taxon>Ecdysozoa</taxon>
        <taxon>Nematoda</taxon>
        <taxon>Chromadorea</taxon>
        <taxon>Rhabditida</taxon>
        <taxon>Rhabditina</taxon>
        <taxon>Diplogasteromorpha</taxon>
        <taxon>Diplogasteroidea</taxon>
        <taxon>Neodiplogasteridae</taxon>
        <taxon>Pristionchus</taxon>
    </lineage>
</organism>
<reference evidence="3" key="1">
    <citation type="journal article" date="2008" name="Nat. Genet.">
        <title>The Pristionchus pacificus genome provides a unique perspective on nematode lifestyle and parasitism.</title>
        <authorList>
            <person name="Dieterich C."/>
            <person name="Clifton S.W."/>
            <person name="Schuster L.N."/>
            <person name="Chinwalla A."/>
            <person name="Delehaunty K."/>
            <person name="Dinkelacker I."/>
            <person name="Fulton L."/>
            <person name="Fulton R."/>
            <person name="Godfrey J."/>
            <person name="Minx P."/>
            <person name="Mitreva M."/>
            <person name="Roeseler W."/>
            <person name="Tian H."/>
            <person name="Witte H."/>
            <person name="Yang S.P."/>
            <person name="Wilson R.K."/>
            <person name="Sommer R.J."/>
        </authorList>
    </citation>
    <scope>NUCLEOTIDE SEQUENCE [LARGE SCALE GENOMIC DNA]</scope>
    <source>
        <strain evidence="3">PS312</strain>
    </source>
</reference>
<protein>
    <submittedName>
        <fullName evidence="2">Uncharacterized protein</fullName>
    </submittedName>
</protein>
<accession>A0A8R1UP87</accession>
<reference evidence="2" key="2">
    <citation type="submission" date="2022-06" db="UniProtKB">
        <authorList>
            <consortium name="EnsemblMetazoa"/>
        </authorList>
    </citation>
    <scope>IDENTIFICATION</scope>
    <source>
        <strain evidence="2">PS312</strain>
    </source>
</reference>
<accession>A0A2A6BFK5</accession>
<dbReference type="AlphaFoldDB" id="A0A2A6BFK5"/>
<evidence type="ECO:0000313" key="2">
    <source>
        <dbReference type="EnsemblMetazoa" id="PPA37096.1"/>
    </source>
</evidence>
<proteinExistence type="predicted"/>